<feature type="compositionally biased region" description="Pro residues" evidence="1">
    <location>
        <begin position="142"/>
        <end position="154"/>
    </location>
</feature>
<dbReference type="EMBL" id="HBIX01000092">
    <property type="protein sequence ID" value="CAE0707358.1"/>
    <property type="molecule type" value="Transcribed_RNA"/>
</dbReference>
<reference evidence="2" key="1">
    <citation type="submission" date="2021-01" db="EMBL/GenBank/DDBJ databases">
        <authorList>
            <person name="Corre E."/>
            <person name="Pelletier E."/>
            <person name="Niang G."/>
            <person name="Scheremetjew M."/>
            <person name="Finn R."/>
            <person name="Kale V."/>
            <person name="Holt S."/>
            <person name="Cochrane G."/>
            <person name="Meng A."/>
            <person name="Brown T."/>
            <person name="Cohen L."/>
        </authorList>
    </citation>
    <scope>NUCLEOTIDE SEQUENCE</scope>
    <source>
        <strain evidence="2">10249 10 AB</strain>
    </source>
</reference>
<name>A0A7S4EDZ5_9STRA</name>
<dbReference type="AlphaFoldDB" id="A0A7S4EDZ5"/>
<feature type="compositionally biased region" description="Basic and acidic residues" evidence="1">
    <location>
        <begin position="403"/>
        <end position="418"/>
    </location>
</feature>
<feature type="region of interest" description="Disordered" evidence="1">
    <location>
        <begin position="228"/>
        <end position="249"/>
    </location>
</feature>
<proteinExistence type="predicted"/>
<feature type="region of interest" description="Disordered" evidence="1">
    <location>
        <begin position="1"/>
        <end position="101"/>
    </location>
</feature>
<feature type="compositionally biased region" description="Basic and acidic residues" evidence="1">
    <location>
        <begin position="383"/>
        <end position="393"/>
    </location>
</feature>
<protein>
    <submittedName>
        <fullName evidence="2">Uncharacterized protein</fullName>
    </submittedName>
</protein>
<feature type="region of interest" description="Disordered" evidence="1">
    <location>
        <begin position="377"/>
        <end position="444"/>
    </location>
</feature>
<feature type="region of interest" description="Disordered" evidence="1">
    <location>
        <begin position="116"/>
        <end position="214"/>
    </location>
</feature>
<evidence type="ECO:0000313" key="2">
    <source>
        <dbReference type="EMBL" id="CAE0707358.1"/>
    </source>
</evidence>
<evidence type="ECO:0000256" key="1">
    <source>
        <dbReference type="SAM" id="MobiDB-lite"/>
    </source>
</evidence>
<accession>A0A7S4EDZ5</accession>
<feature type="compositionally biased region" description="Polar residues" evidence="1">
    <location>
        <begin position="232"/>
        <end position="241"/>
    </location>
</feature>
<sequence length="444" mass="47444">MVDSNHGEPGASTSMEQRAMASGPPPQMVPGGHPRYSQQHTEHERPGGHPMGYGGPHSSHGSFRNSYTSYPPPPYGNSMDGNYGGGPPPGYPRGAYSMPPHSFPFGAGYGAGPGGGPGGYSQPTHHPGYSYAGGYESHYGGQPPPSHLPHPHGPPTSYRGPSPVPPPSTSGSGSSAFRVQNSHPLGTSPPSELNSLVSGGPSMPTKKVNSPTGGAAIAHSSAIAAISEGNGKRSSPQQLPQARQPDHGEVERLRAAAATEITNEEVKPIQTDFHFFVKEHLGKYRKIAEEEVRSSMKDKPETLDPMLVNSNLNTQLMKAWENLTKEKRGAYMIHEETDRRRFMEEDEIASRHCATLTARGKSPRVAGTDTIKELAALQRHKEHQQVKVKKELQQEQGDGEGGNEEKKAEESAKEEAKRSVPGNSPGNPSADIHGSPSKKNKVGE</sequence>
<gene>
    <name evidence="2" type="ORF">PAUS00366_LOCUS78</name>
</gene>
<organism evidence="2">
    <name type="scientific">Pseudo-nitzschia australis</name>
    <dbReference type="NCBI Taxonomy" id="44445"/>
    <lineage>
        <taxon>Eukaryota</taxon>
        <taxon>Sar</taxon>
        <taxon>Stramenopiles</taxon>
        <taxon>Ochrophyta</taxon>
        <taxon>Bacillariophyta</taxon>
        <taxon>Bacillariophyceae</taxon>
        <taxon>Bacillariophycidae</taxon>
        <taxon>Bacillariales</taxon>
        <taxon>Bacillariaceae</taxon>
        <taxon>Pseudo-nitzschia</taxon>
    </lineage>
</organism>
<feature type="compositionally biased region" description="Polar residues" evidence="1">
    <location>
        <begin position="177"/>
        <end position="197"/>
    </location>
</feature>